<gene>
    <name evidence="1" type="ORF">L6452_26426</name>
</gene>
<accession>A0ACB8ZUJ8</accession>
<sequence>MIYIIYIYIYIYIYISAFTRFFTLFSFSSLDVYKQISKFIFSFPKNQIFNFTMEHNSTPFLTQEDYSYIYSFIQDFDTDNTQNTLNNKKPKIDEQQIDQLPATPTSRFETPTSKFEKPTSDFENRASEMAGWDEGRVRKSRSPPPAASYGGGTAAEEHGSHGGRGGGQRRLWVKERSKGWWKYHNSDGCPDDEFRRAFRMSKSTFNMICDELDSAVNKKDTMLRMAIPVRQRVAVCIYRLATGDPLRKVSALFGLGISTCHKLVLEVCAAIKTVLMPKFLQWPDHERLKEIKTEFGSISGIPDVGGAIYTTHISIIAPKTNPEAYFNRKHTDRIQKPSYSTTVQGVVDAKGVFTDICIGYPGSLPDDKILDKSILSRRFEMGMLNNTWVVGNSGYPLTDWMLVPYTHPNLTWGQHSFNESIGKIEKIAKDAIMRLKGRWGCLQKRSEVKLQELPMVLGACCVLHNICEMNNEEMDFDLRFDLYDDEMAVSDGGRGISVNAVQVRDSIAHNLLHRIHRGSVFRQ</sequence>
<name>A0ACB8ZUJ8_ARCLA</name>
<reference evidence="2" key="1">
    <citation type="journal article" date="2022" name="Mol. Ecol. Resour.">
        <title>The genomes of chicory, endive, great burdock and yacon provide insights into Asteraceae palaeo-polyploidization history and plant inulin production.</title>
        <authorList>
            <person name="Fan W."/>
            <person name="Wang S."/>
            <person name="Wang H."/>
            <person name="Wang A."/>
            <person name="Jiang F."/>
            <person name="Liu H."/>
            <person name="Zhao H."/>
            <person name="Xu D."/>
            <person name="Zhang Y."/>
        </authorList>
    </citation>
    <scope>NUCLEOTIDE SEQUENCE [LARGE SCALE GENOMIC DNA]</scope>
    <source>
        <strain evidence="2">cv. Niubang</strain>
    </source>
</reference>
<protein>
    <submittedName>
        <fullName evidence="1">Uncharacterized protein</fullName>
    </submittedName>
</protein>
<evidence type="ECO:0000313" key="2">
    <source>
        <dbReference type="Proteomes" id="UP001055879"/>
    </source>
</evidence>
<keyword evidence="2" id="KW-1185">Reference proteome</keyword>
<comment type="caution">
    <text evidence="1">The sequence shown here is derived from an EMBL/GenBank/DDBJ whole genome shotgun (WGS) entry which is preliminary data.</text>
</comment>
<evidence type="ECO:0000313" key="1">
    <source>
        <dbReference type="EMBL" id="KAI3701391.1"/>
    </source>
</evidence>
<organism evidence="1 2">
    <name type="scientific">Arctium lappa</name>
    <name type="common">Greater burdock</name>
    <name type="synonym">Lappa major</name>
    <dbReference type="NCBI Taxonomy" id="4217"/>
    <lineage>
        <taxon>Eukaryota</taxon>
        <taxon>Viridiplantae</taxon>
        <taxon>Streptophyta</taxon>
        <taxon>Embryophyta</taxon>
        <taxon>Tracheophyta</taxon>
        <taxon>Spermatophyta</taxon>
        <taxon>Magnoliopsida</taxon>
        <taxon>eudicotyledons</taxon>
        <taxon>Gunneridae</taxon>
        <taxon>Pentapetalae</taxon>
        <taxon>asterids</taxon>
        <taxon>campanulids</taxon>
        <taxon>Asterales</taxon>
        <taxon>Asteraceae</taxon>
        <taxon>Carduoideae</taxon>
        <taxon>Cardueae</taxon>
        <taxon>Arctiinae</taxon>
        <taxon>Arctium</taxon>
    </lineage>
</organism>
<reference evidence="1 2" key="2">
    <citation type="journal article" date="2022" name="Mol. Ecol. Resour.">
        <title>The genomes of chicory, endive, great burdock and yacon provide insights into Asteraceae paleo-polyploidization history and plant inulin production.</title>
        <authorList>
            <person name="Fan W."/>
            <person name="Wang S."/>
            <person name="Wang H."/>
            <person name="Wang A."/>
            <person name="Jiang F."/>
            <person name="Liu H."/>
            <person name="Zhao H."/>
            <person name="Xu D."/>
            <person name="Zhang Y."/>
        </authorList>
    </citation>
    <scope>NUCLEOTIDE SEQUENCE [LARGE SCALE GENOMIC DNA]</scope>
    <source>
        <strain evidence="2">cv. Niubang</strain>
    </source>
</reference>
<dbReference type="EMBL" id="CM042055">
    <property type="protein sequence ID" value="KAI3701391.1"/>
    <property type="molecule type" value="Genomic_DNA"/>
</dbReference>
<dbReference type="Proteomes" id="UP001055879">
    <property type="component" value="Linkage Group LG09"/>
</dbReference>
<proteinExistence type="predicted"/>